<keyword evidence="14" id="KW-1185">Reference proteome</keyword>
<dbReference type="Pfam" id="PF25506">
    <property type="entry name" value="TIM-barrel_MTC6"/>
    <property type="match status" value="1"/>
</dbReference>
<gene>
    <name evidence="13" type="ORF">AAP_01688</name>
</gene>
<evidence type="ECO:0000256" key="5">
    <source>
        <dbReference type="ARBA" id="ARBA00023136"/>
    </source>
</evidence>
<comment type="caution">
    <text evidence="13">The sequence shown here is derived from an EMBL/GenBank/DDBJ whole genome shotgun (WGS) entry which is preliminary data.</text>
</comment>
<feature type="compositionally biased region" description="Basic and acidic residues" evidence="10">
    <location>
        <begin position="96"/>
        <end position="105"/>
    </location>
</feature>
<comment type="subcellular location">
    <subcellularLocation>
        <location evidence="1">Membrane</location>
        <topology evidence="1">Single-pass type I membrane protein</topology>
    </subcellularLocation>
</comment>
<keyword evidence="2 11" id="KW-0812">Transmembrane</keyword>
<evidence type="ECO:0000256" key="3">
    <source>
        <dbReference type="ARBA" id="ARBA00022729"/>
    </source>
</evidence>
<sequence length="688" mass="76433">MPLYTPSRDATYSAIWNIVQLSQRDVSFQIPINYLPYVSVALTPACFGHGYYDENNAAKCVSNLLASGFRRFFIDVYWHDGARKWQLCPVEIVSDNDGKGKRQAVDESTGTGSGSGSTASTTSQNSTEMEISVARESRTQLDGIADIAGVARGEEARDTVQNIGGYTCSKSQSFESLLEVFLEYFDTTENTLDAHMIYFILNLHSAEPADPSHHHQHSRAHHQHTNDNNETSAHSEDLSPTRNSLHGGPKDNTGSDKPEGLPSEESILSSIFSRMMGNKLYTPPTLQSERSNLNKSWYAVSQNSHPISEYFTVVENHGHLPYSSTPDGWPCESYMEMVLGKRALVAFGDISGKMSAYNFTADGEWIFASGTLAENANITLAPGATDNINNHDRTYKKHIEQGCLYNSKSHEINRTLDKWWYSPLLSPKGDPVTGTGIGDDDQNEHQSNFNYSEQLARDIVDCGVSLLANVTLDNRTADMHPVDYLDIVRTSIWSWADREPSSAGSASTLEDGRCAALDMKRDGQWRARDCNFHFYGACRVDNEPYTWVLTDKRVAYEDVDKHCPPGSHFSVPRTPLENTYLYALVISQPHKLAASGDDATKYSVWLDFNSMDVAQCWVVGRGRGGKAKCPYHISASGVDRKNVIVPTVAALIALAITALMLLVKCNVNRRNSRRKRVIEGWEYEGVPS</sequence>
<evidence type="ECO:0000256" key="10">
    <source>
        <dbReference type="SAM" id="MobiDB-lite"/>
    </source>
</evidence>
<comment type="function">
    <text evidence="7">May be involved in telomere capping.</text>
</comment>
<evidence type="ECO:0000256" key="4">
    <source>
        <dbReference type="ARBA" id="ARBA00022989"/>
    </source>
</evidence>
<keyword evidence="5 11" id="KW-0472">Membrane</keyword>
<keyword evidence="3" id="KW-0732">Signal</keyword>
<dbReference type="EMBL" id="AZGZ01000005">
    <property type="protein sequence ID" value="KZZ95200.1"/>
    <property type="molecule type" value="Genomic_DNA"/>
</dbReference>
<dbReference type="OrthoDB" id="5573651at2759"/>
<evidence type="ECO:0000256" key="8">
    <source>
        <dbReference type="ARBA" id="ARBA00038159"/>
    </source>
</evidence>
<evidence type="ECO:0000256" key="2">
    <source>
        <dbReference type="ARBA" id="ARBA00022692"/>
    </source>
</evidence>
<keyword evidence="4 11" id="KW-1133">Transmembrane helix</keyword>
<dbReference type="Proteomes" id="UP000242877">
    <property type="component" value="Unassembled WGS sequence"/>
</dbReference>
<dbReference type="PANTHER" id="PTHR35518:SF2">
    <property type="entry name" value="MAINTENANCE OF TELOMERE CAPPING PROTEIN 6"/>
    <property type="match status" value="1"/>
</dbReference>
<dbReference type="CDD" id="cd00037">
    <property type="entry name" value="CLECT"/>
    <property type="match status" value="1"/>
</dbReference>
<evidence type="ECO:0000256" key="11">
    <source>
        <dbReference type="SAM" id="Phobius"/>
    </source>
</evidence>
<evidence type="ECO:0000313" key="14">
    <source>
        <dbReference type="Proteomes" id="UP000242877"/>
    </source>
</evidence>
<organism evidence="13 14">
    <name type="scientific">Ascosphaera apis ARSEF 7405</name>
    <dbReference type="NCBI Taxonomy" id="392613"/>
    <lineage>
        <taxon>Eukaryota</taxon>
        <taxon>Fungi</taxon>
        <taxon>Dikarya</taxon>
        <taxon>Ascomycota</taxon>
        <taxon>Pezizomycotina</taxon>
        <taxon>Eurotiomycetes</taxon>
        <taxon>Eurotiomycetidae</taxon>
        <taxon>Onygenales</taxon>
        <taxon>Ascosphaeraceae</taxon>
        <taxon>Ascosphaera</taxon>
    </lineage>
</organism>
<evidence type="ECO:0000256" key="1">
    <source>
        <dbReference type="ARBA" id="ARBA00004479"/>
    </source>
</evidence>
<feature type="compositionally biased region" description="Basic residues" evidence="10">
    <location>
        <begin position="214"/>
        <end position="223"/>
    </location>
</feature>
<proteinExistence type="inferred from homology"/>
<feature type="domain" description="MTC6 partial TIM-barrel" evidence="12">
    <location>
        <begin position="18"/>
        <end position="316"/>
    </location>
</feature>
<name>A0A166P994_9EURO</name>
<dbReference type="VEuPathDB" id="FungiDB:AAP_01688"/>
<reference evidence="13 14" key="1">
    <citation type="journal article" date="2016" name="Genome Biol. Evol.">
        <title>Divergent and convergent evolution of fungal pathogenicity.</title>
        <authorList>
            <person name="Shang Y."/>
            <person name="Xiao G."/>
            <person name="Zheng P."/>
            <person name="Cen K."/>
            <person name="Zhan S."/>
            <person name="Wang C."/>
        </authorList>
    </citation>
    <scope>NUCLEOTIDE SEQUENCE [LARGE SCALE GENOMIC DNA]</scope>
    <source>
        <strain evidence="13 14">ARSEF 7405</strain>
    </source>
</reference>
<protein>
    <recommendedName>
        <fullName evidence="9">Maintenance of telomere capping protein 6</fullName>
    </recommendedName>
</protein>
<accession>A0A166P994</accession>
<feature type="transmembrane region" description="Helical" evidence="11">
    <location>
        <begin position="643"/>
        <end position="663"/>
    </location>
</feature>
<dbReference type="AlphaFoldDB" id="A0A166P994"/>
<feature type="region of interest" description="Disordered" evidence="10">
    <location>
        <begin position="209"/>
        <end position="263"/>
    </location>
</feature>
<evidence type="ECO:0000256" key="9">
    <source>
        <dbReference type="ARBA" id="ARBA00039865"/>
    </source>
</evidence>
<evidence type="ECO:0000259" key="12">
    <source>
        <dbReference type="Pfam" id="PF25506"/>
    </source>
</evidence>
<dbReference type="PANTHER" id="PTHR35518">
    <property type="entry name" value="MAINTENANCE OF TELOMOERE CAPPING"/>
    <property type="match status" value="1"/>
</dbReference>
<evidence type="ECO:0000256" key="7">
    <source>
        <dbReference type="ARBA" id="ARBA00037703"/>
    </source>
</evidence>
<comment type="similarity">
    <text evidence="8">Belongs to the MTC6 family.</text>
</comment>
<feature type="compositionally biased region" description="Low complexity" evidence="10">
    <location>
        <begin position="116"/>
        <end position="127"/>
    </location>
</feature>
<feature type="region of interest" description="Disordered" evidence="10">
    <location>
        <begin position="96"/>
        <end position="135"/>
    </location>
</feature>
<keyword evidence="6" id="KW-0325">Glycoprotein</keyword>
<dbReference type="InterPro" id="IPR057530">
    <property type="entry name" value="TIM-barrel_MTC6"/>
</dbReference>
<dbReference type="GO" id="GO:0016020">
    <property type="term" value="C:membrane"/>
    <property type="evidence" value="ECO:0007669"/>
    <property type="project" value="UniProtKB-SubCell"/>
</dbReference>
<dbReference type="InterPro" id="IPR051008">
    <property type="entry name" value="Telomere_Capping_Maintenance"/>
</dbReference>
<evidence type="ECO:0000256" key="6">
    <source>
        <dbReference type="ARBA" id="ARBA00023180"/>
    </source>
</evidence>
<evidence type="ECO:0000313" key="13">
    <source>
        <dbReference type="EMBL" id="KZZ95200.1"/>
    </source>
</evidence>